<reference evidence="1" key="1">
    <citation type="submission" date="2020-04" db="EMBL/GenBank/DDBJ databases">
        <title>A chromosome-scale assembly and high-density genetic map of the yellow drum (Nibea albiflora) genome.</title>
        <authorList>
            <person name="Xu D."/>
            <person name="Zhang W."/>
            <person name="Chen R."/>
            <person name="Tan P."/>
            <person name="Wang L."/>
            <person name="Song H."/>
            <person name="Tian L."/>
            <person name="Zhu Q."/>
            <person name="Wang B."/>
        </authorList>
    </citation>
    <scope>NUCLEOTIDE SEQUENCE</scope>
    <source>
        <strain evidence="1">ZJHYS-2018</strain>
    </source>
</reference>
<gene>
    <name evidence="1" type="ORF">GBF38_010054</name>
</gene>
<evidence type="ECO:0000313" key="2">
    <source>
        <dbReference type="Proteomes" id="UP000805704"/>
    </source>
</evidence>
<evidence type="ECO:0000313" key="1">
    <source>
        <dbReference type="EMBL" id="KAG8008630.1"/>
    </source>
</evidence>
<dbReference type="EMBL" id="CM024806">
    <property type="protein sequence ID" value="KAG8008630.1"/>
    <property type="molecule type" value="Genomic_DNA"/>
</dbReference>
<dbReference type="Proteomes" id="UP000805704">
    <property type="component" value="Chromosome 18"/>
</dbReference>
<name>A0ACB7F2D9_NIBAL</name>
<proteinExistence type="predicted"/>
<sequence length="343" mass="38956">MPQLGSLFTQFPLGSKASESPHSQCPRQAPALPDFLQHVRKLTGLRKEDVYCNLRIPDQFQKTNDDINIVIFTGQGIFCIDVKSWRGTVSAHNQNWHVQVKEEDQNFTNTRIEQTEDPLKAIMTKTANLCGHLKRSGVSVRQSLFFSRVVFLSPDCELDEELKKKRELVSHCQIDDFLRSFREGYIAWISDALTPSWLSGHLSYRQMESVREVLRGVGTWDLMRLHCGEQLKGDYQGCQYIALDRQETDTLEFSRVKILSADSLWALLGHAPQVSRLHWLSDELPGSEVTVKMYKRGSQGWLGKSLNATATIPSNTFVIFRISGEETDAKIPANTIHSITLSM</sequence>
<accession>A0ACB7F2D9</accession>
<comment type="caution">
    <text evidence="1">The sequence shown here is derived from an EMBL/GenBank/DDBJ whole genome shotgun (WGS) entry which is preliminary data.</text>
</comment>
<keyword evidence="2" id="KW-1185">Reference proteome</keyword>
<protein>
    <submittedName>
        <fullName evidence="1">Uncharacterized protein</fullName>
    </submittedName>
</protein>
<organism evidence="1 2">
    <name type="scientific">Nibea albiflora</name>
    <name type="common">Yellow drum</name>
    <name type="synonym">Corvina albiflora</name>
    <dbReference type="NCBI Taxonomy" id="240163"/>
    <lineage>
        <taxon>Eukaryota</taxon>
        <taxon>Metazoa</taxon>
        <taxon>Chordata</taxon>
        <taxon>Craniata</taxon>
        <taxon>Vertebrata</taxon>
        <taxon>Euteleostomi</taxon>
        <taxon>Actinopterygii</taxon>
        <taxon>Neopterygii</taxon>
        <taxon>Teleostei</taxon>
        <taxon>Neoteleostei</taxon>
        <taxon>Acanthomorphata</taxon>
        <taxon>Eupercaria</taxon>
        <taxon>Sciaenidae</taxon>
        <taxon>Nibea</taxon>
    </lineage>
</organism>